<dbReference type="EMBL" id="AACEKM010000004">
    <property type="protein sequence ID" value="EAK2235851.1"/>
    <property type="molecule type" value="Genomic_DNA"/>
</dbReference>
<gene>
    <name evidence="1" type="ORF">B4O36_05685</name>
</gene>
<proteinExistence type="predicted"/>
<dbReference type="SUPFAM" id="SSF53756">
    <property type="entry name" value="UDP-Glycosyltransferase/glycogen phosphorylase"/>
    <property type="match status" value="1"/>
</dbReference>
<reference evidence="1" key="1">
    <citation type="submission" date="2018-05" db="EMBL/GenBank/DDBJ databases">
        <authorList>
            <consortium name="NARMS: The National Antimicrobial Resistance Monitoring System"/>
        </authorList>
    </citation>
    <scope>NUCLEOTIDE SEQUENCE</scope>
    <source>
        <strain evidence="1">FSIS1710487</strain>
    </source>
</reference>
<accession>A0A5T0QIL4</accession>
<comment type="caution">
    <text evidence="1">The sequence shown here is derived from an EMBL/GenBank/DDBJ whole genome shotgun (WGS) entry which is preliminary data.</text>
</comment>
<protein>
    <submittedName>
        <fullName evidence="1">Glycosyltransferase family 4 protein</fullName>
    </submittedName>
</protein>
<keyword evidence="1" id="KW-0808">Transferase</keyword>
<organism evidence="1">
    <name type="scientific">Campylobacter coli</name>
    <dbReference type="NCBI Taxonomy" id="195"/>
    <lineage>
        <taxon>Bacteria</taxon>
        <taxon>Pseudomonadati</taxon>
        <taxon>Campylobacterota</taxon>
        <taxon>Epsilonproteobacteria</taxon>
        <taxon>Campylobacterales</taxon>
        <taxon>Campylobacteraceae</taxon>
        <taxon>Campylobacter</taxon>
    </lineage>
</organism>
<dbReference type="Gene3D" id="3.40.50.2000">
    <property type="entry name" value="Glycogen Phosphorylase B"/>
    <property type="match status" value="1"/>
</dbReference>
<sequence>MYLNYTQKEQAYLFILEIITNEKTNSIKLDIISKLLRSKIIYGNKYFSSEKLEYILINNSNTLQTKIPTKYQKNNILHILTYSYSNGGHTRIIERWVEHDKNSKIHSILLTEQQKIQINPELHNIIKKQNGNIFSISNIKDIQKKALLLRRIASRYEIIILHIHNYDITPLLAFGTLDFKRPIFFYNHSDHLFWIGASIADLILEIRTYGIKISDMYRGTNKSYLLGIPIGKNIKHLNYNKQAIKHKLSIPLNKKIILSVASSYKFTPTKDINFIKLVEQVININSEILFIIIGADIKKLNWSKTVRKSCNRIITIPKIPHNQLLDYISITDLYIDSAPLGGGVAVIDMIYSNIPILSLKSIIPNFDYLLNSEALCNDLNELLQKTNLILYNKNFRKKHIKETYNLLNQFTNRRLWNSKIKGIYNIAQNMEHNIYSIYSKKYNDANLNNFLCILHKAYLLDIIKIIGIKRFLKYLFKKIKLSNRNATKS</sequence>
<dbReference type="AlphaFoldDB" id="A0A5T0QIL4"/>
<name>A0A5T0QIL4_CAMCO</name>
<dbReference type="GO" id="GO:0016740">
    <property type="term" value="F:transferase activity"/>
    <property type="evidence" value="ECO:0007669"/>
    <property type="project" value="UniProtKB-KW"/>
</dbReference>
<dbReference type="RefSeq" id="WP_002792365.1">
    <property type="nucleotide sequence ID" value="NZ_CP017025.1"/>
</dbReference>
<evidence type="ECO:0000313" key="1">
    <source>
        <dbReference type="EMBL" id="EAK2235851.1"/>
    </source>
</evidence>